<dbReference type="InterPro" id="IPR005481">
    <property type="entry name" value="BC-like_N"/>
</dbReference>
<evidence type="ECO:0000256" key="3">
    <source>
        <dbReference type="ARBA" id="ARBA00022741"/>
    </source>
</evidence>
<dbReference type="PANTHER" id="PTHR18866:SF33">
    <property type="entry name" value="METHYLCROTONOYL-COA CARBOXYLASE SUBUNIT ALPHA, MITOCHONDRIAL-RELATED"/>
    <property type="match status" value="1"/>
</dbReference>
<evidence type="ECO:0000256" key="6">
    <source>
        <dbReference type="PROSITE-ProRule" id="PRU00409"/>
    </source>
</evidence>
<dbReference type="InterPro" id="IPR013815">
    <property type="entry name" value="ATP_grasp_subdomain_1"/>
</dbReference>
<dbReference type="PROSITE" id="PS50979">
    <property type="entry name" value="BC"/>
    <property type="match status" value="1"/>
</dbReference>
<sequence length="710" mass="78896">MISFVKMYGRISQVLRNPTQPLLYHNLPRWKSTLRKIDKLLIANRGEIACRVMRSARKLGVRTVAVYSDADENSLHVAMADEAYRIGPAAASQSYLRGEKLLEVAERANCQAIHPGYGFLSENVEFAESCHKSNIVFIGPPATAIRDMGIKSTSKKIMDKAGVPIISGYHGEDQTNERLRSEAKRIGFPVMIKAVRGGGGKGMRIAHTEEEFDGALESARTESLKAFSDSVVLLEKFVGEPRHVEVQVFADTHGNAVHLYERDCSVQRRHQKIIEEAPAPGLSTELRQELGAAAVRAAKAVGYVGAGTVEFILDKNTHSFHFMEMNTRLQVEHPITEMITGTDLVEWQIKIASGEKLPLTQEQIQSRGHAFEARIYAEDPRGGFLPGAGPLLHLVTPDVSEDTRIETGVRQGDEVSVHYDPMIAKLVVCGNDRTEALTKLQSKLLEFNIAGLETNVNFLLDLARHPEFAAGNVHTNFINDHHDSLFRDESPSEIQLIQATMAVVLTDQAEEVERAVARRDRHNPFTVESNFRSDVSTKAMKQLVHFINLDITTSVVFDHHRNGYQISCDGGQTWQEVDGNVSQKSNRQVLTCSINDVTCRSTIFRDEHTLCVFDQNGKVQYTLPQPTLEPEDESQVGFLNKAVAPMPGVLDRLLVGPGDEVKKGDPLFVLIAMKMEHVVKAPRDAIVFNVCYKTGENVAKDATVVKFEEI</sequence>
<gene>
    <name evidence="10" type="ORF">PHAECO_LOCUS12306</name>
</gene>
<dbReference type="FunFam" id="3.40.50.20:FF:000010">
    <property type="entry name" value="Propionyl-CoA carboxylase subunit alpha"/>
    <property type="match status" value="1"/>
</dbReference>
<dbReference type="AlphaFoldDB" id="A0A9N9SMS0"/>
<name>A0A9N9SMS0_PHACE</name>
<dbReference type="PROSITE" id="PS50975">
    <property type="entry name" value="ATP_GRASP"/>
    <property type="match status" value="1"/>
</dbReference>
<organism evidence="10 11">
    <name type="scientific">Phaedon cochleariae</name>
    <name type="common">Mustard beetle</name>
    <dbReference type="NCBI Taxonomy" id="80249"/>
    <lineage>
        <taxon>Eukaryota</taxon>
        <taxon>Metazoa</taxon>
        <taxon>Ecdysozoa</taxon>
        <taxon>Arthropoda</taxon>
        <taxon>Hexapoda</taxon>
        <taxon>Insecta</taxon>
        <taxon>Pterygota</taxon>
        <taxon>Neoptera</taxon>
        <taxon>Endopterygota</taxon>
        <taxon>Coleoptera</taxon>
        <taxon>Polyphaga</taxon>
        <taxon>Cucujiformia</taxon>
        <taxon>Chrysomeloidea</taxon>
        <taxon>Chrysomelidae</taxon>
        <taxon>Chrysomelinae</taxon>
        <taxon>Chrysomelini</taxon>
        <taxon>Phaedon</taxon>
    </lineage>
</organism>
<feature type="domain" description="Biotin carboxylation" evidence="9">
    <location>
        <begin position="36"/>
        <end position="483"/>
    </location>
</feature>
<dbReference type="Gene3D" id="3.30.470.20">
    <property type="entry name" value="ATP-grasp fold, B domain"/>
    <property type="match status" value="1"/>
</dbReference>
<keyword evidence="11" id="KW-1185">Reference proteome</keyword>
<dbReference type="GO" id="GO:0046872">
    <property type="term" value="F:metal ion binding"/>
    <property type="evidence" value="ECO:0007669"/>
    <property type="project" value="InterPro"/>
</dbReference>
<dbReference type="InterPro" id="IPR011054">
    <property type="entry name" value="Rudment_hybrid_motif"/>
</dbReference>
<protein>
    <recommendedName>
        <fullName evidence="12">Methylcrotonoyl-CoA carboxylase subunit alpha, mitochondrial</fullName>
    </recommendedName>
</protein>
<proteinExistence type="predicted"/>
<dbReference type="Gene3D" id="3.30.1490.20">
    <property type="entry name" value="ATP-grasp fold, A domain"/>
    <property type="match status" value="1"/>
</dbReference>
<dbReference type="EMBL" id="OU896715">
    <property type="protein sequence ID" value="CAG9825447.1"/>
    <property type="molecule type" value="Genomic_DNA"/>
</dbReference>
<reference evidence="10" key="1">
    <citation type="submission" date="2022-01" db="EMBL/GenBank/DDBJ databases">
        <authorList>
            <person name="King R."/>
        </authorList>
    </citation>
    <scope>NUCLEOTIDE SEQUENCE</scope>
</reference>
<dbReference type="InterPro" id="IPR005479">
    <property type="entry name" value="CPAse_ATP-bd"/>
</dbReference>
<dbReference type="Pfam" id="PF02786">
    <property type="entry name" value="CPSase_L_D2"/>
    <property type="match status" value="1"/>
</dbReference>
<reference evidence="10" key="2">
    <citation type="submission" date="2022-10" db="EMBL/GenBank/DDBJ databases">
        <authorList>
            <consortium name="ENA_rothamsted_submissions"/>
            <consortium name="culmorum"/>
            <person name="King R."/>
        </authorList>
    </citation>
    <scope>NUCLEOTIDE SEQUENCE</scope>
</reference>
<evidence type="ECO:0000256" key="4">
    <source>
        <dbReference type="ARBA" id="ARBA00022840"/>
    </source>
</evidence>
<evidence type="ECO:0000256" key="5">
    <source>
        <dbReference type="ARBA" id="ARBA00023267"/>
    </source>
</evidence>
<dbReference type="PROSITE" id="PS00188">
    <property type="entry name" value="BIOTIN"/>
    <property type="match status" value="1"/>
</dbReference>
<comment type="cofactor">
    <cofactor evidence="1">
        <name>biotin</name>
        <dbReference type="ChEBI" id="CHEBI:57586"/>
    </cofactor>
</comment>
<dbReference type="PROSITE" id="PS00867">
    <property type="entry name" value="CPSASE_2"/>
    <property type="match status" value="1"/>
</dbReference>
<evidence type="ECO:0000259" key="9">
    <source>
        <dbReference type="PROSITE" id="PS50979"/>
    </source>
</evidence>
<keyword evidence="3 6" id="KW-0547">Nucleotide-binding</keyword>
<feature type="domain" description="ATP-grasp" evidence="8">
    <location>
        <begin position="155"/>
        <end position="353"/>
    </location>
</feature>
<accession>A0A9N9SMS0</accession>
<evidence type="ECO:0000256" key="2">
    <source>
        <dbReference type="ARBA" id="ARBA00022598"/>
    </source>
</evidence>
<dbReference type="SUPFAM" id="SSF52440">
    <property type="entry name" value="PreATP-grasp domain"/>
    <property type="match status" value="1"/>
</dbReference>
<evidence type="ECO:0000256" key="1">
    <source>
        <dbReference type="ARBA" id="ARBA00001953"/>
    </source>
</evidence>
<evidence type="ECO:0000259" key="8">
    <source>
        <dbReference type="PROSITE" id="PS50975"/>
    </source>
</evidence>
<keyword evidence="4 6" id="KW-0067">ATP-binding</keyword>
<dbReference type="GO" id="GO:0005524">
    <property type="term" value="F:ATP binding"/>
    <property type="evidence" value="ECO:0007669"/>
    <property type="project" value="UniProtKB-UniRule"/>
</dbReference>
<evidence type="ECO:0000259" key="7">
    <source>
        <dbReference type="PROSITE" id="PS50968"/>
    </source>
</evidence>
<dbReference type="SUPFAM" id="SSF51230">
    <property type="entry name" value="Single hybrid motif"/>
    <property type="match status" value="1"/>
</dbReference>
<dbReference type="CDD" id="cd06850">
    <property type="entry name" value="biotinyl_domain"/>
    <property type="match status" value="1"/>
</dbReference>
<dbReference type="InterPro" id="IPR005482">
    <property type="entry name" value="Biotin_COase_C"/>
</dbReference>
<dbReference type="PROSITE" id="PS50968">
    <property type="entry name" value="BIOTINYL_LIPOYL"/>
    <property type="match status" value="1"/>
</dbReference>
<feature type="domain" description="Lipoyl-binding" evidence="7">
    <location>
        <begin position="633"/>
        <end position="708"/>
    </location>
</feature>
<dbReference type="Gene3D" id="3.30.700.40">
    <property type="match status" value="1"/>
</dbReference>
<dbReference type="OrthoDB" id="196847at2759"/>
<keyword evidence="5" id="KW-0092">Biotin</keyword>
<dbReference type="FunFam" id="3.30.470.20:FF:000028">
    <property type="entry name" value="Methylcrotonoyl-CoA carboxylase subunit alpha, mitochondrial"/>
    <property type="match status" value="1"/>
</dbReference>
<dbReference type="Proteomes" id="UP001153737">
    <property type="component" value="Chromosome 9"/>
</dbReference>
<keyword evidence="2" id="KW-0436">Ligase</keyword>
<dbReference type="Pfam" id="PF02785">
    <property type="entry name" value="Biotin_carb_C"/>
    <property type="match status" value="1"/>
</dbReference>
<dbReference type="GO" id="GO:0004485">
    <property type="term" value="F:methylcrotonoyl-CoA carboxylase activity"/>
    <property type="evidence" value="ECO:0007669"/>
    <property type="project" value="TreeGrafter"/>
</dbReference>
<dbReference type="GO" id="GO:0005739">
    <property type="term" value="C:mitochondrion"/>
    <property type="evidence" value="ECO:0007669"/>
    <property type="project" value="TreeGrafter"/>
</dbReference>
<dbReference type="FunFam" id="3.30.1490.20:FF:000003">
    <property type="entry name" value="acetyl-CoA carboxylase isoform X1"/>
    <property type="match status" value="1"/>
</dbReference>
<dbReference type="Pfam" id="PF00364">
    <property type="entry name" value="Biotin_lipoyl"/>
    <property type="match status" value="1"/>
</dbReference>
<dbReference type="SUPFAM" id="SSF56059">
    <property type="entry name" value="Glutathione synthetase ATP-binding domain-like"/>
    <property type="match status" value="1"/>
</dbReference>
<dbReference type="SMART" id="SM00878">
    <property type="entry name" value="Biotin_carb_C"/>
    <property type="match status" value="1"/>
</dbReference>
<dbReference type="Gene3D" id="2.40.50.100">
    <property type="match status" value="1"/>
</dbReference>
<dbReference type="InterPro" id="IPR016185">
    <property type="entry name" value="PreATP-grasp_dom_sf"/>
</dbReference>
<evidence type="ECO:0000313" key="10">
    <source>
        <dbReference type="EMBL" id="CAG9825447.1"/>
    </source>
</evidence>
<dbReference type="Gene3D" id="3.40.50.20">
    <property type="match status" value="1"/>
</dbReference>
<dbReference type="InterPro" id="IPR001882">
    <property type="entry name" value="Biotin_BS"/>
</dbReference>
<dbReference type="Pfam" id="PF00289">
    <property type="entry name" value="Biotin_carb_N"/>
    <property type="match status" value="1"/>
</dbReference>
<evidence type="ECO:0000313" key="11">
    <source>
        <dbReference type="Proteomes" id="UP001153737"/>
    </source>
</evidence>
<evidence type="ECO:0008006" key="12">
    <source>
        <dbReference type="Google" id="ProtNLM"/>
    </source>
</evidence>
<dbReference type="InterPro" id="IPR011764">
    <property type="entry name" value="Biotin_carboxylation_dom"/>
</dbReference>
<dbReference type="InterPro" id="IPR050856">
    <property type="entry name" value="Biotin_carboxylase_complex"/>
</dbReference>
<dbReference type="InterPro" id="IPR011053">
    <property type="entry name" value="Single_hybrid_motif"/>
</dbReference>
<dbReference type="InterPro" id="IPR011761">
    <property type="entry name" value="ATP-grasp"/>
</dbReference>
<dbReference type="SUPFAM" id="SSF51246">
    <property type="entry name" value="Rudiment single hybrid motif"/>
    <property type="match status" value="1"/>
</dbReference>
<dbReference type="InterPro" id="IPR000089">
    <property type="entry name" value="Biotin_lipoyl"/>
</dbReference>
<dbReference type="PANTHER" id="PTHR18866">
    <property type="entry name" value="CARBOXYLASE:PYRUVATE/ACETYL-COA/PROPIONYL-COA CARBOXYLASE"/>
    <property type="match status" value="1"/>
</dbReference>